<dbReference type="EMBL" id="JBBNFW010000210">
    <property type="protein sequence ID" value="MEQ2415258.1"/>
    <property type="molecule type" value="Genomic_DNA"/>
</dbReference>
<keyword evidence="1" id="KW-0732">Signal</keyword>
<comment type="caution">
    <text evidence="2">The sequence shown here is derived from an EMBL/GenBank/DDBJ whole genome shotgun (WGS) entry which is preliminary data.</text>
</comment>
<dbReference type="RefSeq" id="WP_349084986.1">
    <property type="nucleotide sequence ID" value="NZ_JBBNFW010000210.1"/>
</dbReference>
<dbReference type="Pfam" id="PF01547">
    <property type="entry name" value="SBP_bac_1"/>
    <property type="match status" value="1"/>
</dbReference>
<evidence type="ECO:0000256" key="1">
    <source>
        <dbReference type="SAM" id="SignalP"/>
    </source>
</evidence>
<keyword evidence="3" id="KW-1185">Reference proteome</keyword>
<evidence type="ECO:0000313" key="2">
    <source>
        <dbReference type="EMBL" id="MEQ2415258.1"/>
    </source>
</evidence>
<dbReference type="InterPro" id="IPR006059">
    <property type="entry name" value="SBP"/>
</dbReference>
<feature type="chain" id="PRO_5047378875" evidence="1">
    <location>
        <begin position="27"/>
        <end position="409"/>
    </location>
</feature>
<proteinExistence type="predicted"/>
<dbReference type="Proteomes" id="UP001470752">
    <property type="component" value="Unassembled WGS sequence"/>
</dbReference>
<dbReference type="Gene3D" id="3.40.190.10">
    <property type="entry name" value="Periplasmic binding protein-like II"/>
    <property type="match status" value="1"/>
</dbReference>
<accession>A0ABV1CU38</accession>
<reference evidence="2 3" key="1">
    <citation type="submission" date="2024-04" db="EMBL/GenBank/DDBJ databases">
        <title>Human intestinal bacterial collection.</title>
        <authorList>
            <person name="Pauvert C."/>
            <person name="Hitch T.C.A."/>
            <person name="Clavel T."/>
        </authorList>
    </citation>
    <scope>NUCLEOTIDE SEQUENCE [LARGE SCALE GENOMIC DNA]</scope>
    <source>
        <strain evidence="2 3">CLA-AA-H161</strain>
    </source>
</reference>
<evidence type="ECO:0000313" key="3">
    <source>
        <dbReference type="Proteomes" id="UP001470752"/>
    </source>
</evidence>
<protein>
    <submittedName>
        <fullName evidence="2">Extracellular solute-binding protein</fullName>
    </submittedName>
</protein>
<organism evidence="2 3">
    <name type="scientific">Blautia acetigignens</name>
    <dbReference type="NCBI Taxonomy" id="2981783"/>
    <lineage>
        <taxon>Bacteria</taxon>
        <taxon>Bacillati</taxon>
        <taxon>Bacillota</taxon>
        <taxon>Clostridia</taxon>
        <taxon>Lachnospirales</taxon>
        <taxon>Lachnospiraceae</taxon>
        <taxon>Blautia</taxon>
    </lineage>
</organism>
<feature type="signal peptide" evidence="1">
    <location>
        <begin position="1"/>
        <end position="26"/>
    </location>
</feature>
<name>A0ABV1CU38_9FIRM</name>
<dbReference type="InterPro" id="IPR050490">
    <property type="entry name" value="Bact_solute-bd_prot1"/>
</dbReference>
<dbReference type="PANTHER" id="PTHR43649">
    <property type="entry name" value="ARABINOSE-BINDING PROTEIN-RELATED"/>
    <property type="match status" value="1"/>
</dbReference>
<sequence length="409" mass="44844">MKMKQVLATGAALSMALSMTPVTASAADKVDVNVIAAQYGQQTADWWANFVTEFNEANPDINLNVEVVSWNDIYTVVNTRIANGEAPDVLNIDVFADYQADDLLLPIQDVVSEETYSKMYDAFLAQSEVDGTVWAIPDLASARAMYYNKDILDAAGVEVPTTWDELKDACEKIKAYDDSLYPWGIDMTTDEGQAAFAYYTWNNGGGFVDDDGNWTLNSEQNVEAIQYAIDLVNSGYTNTDPANDTRYDLQDMFGAGKVAMLIAPNSLPTYIATGGNEVNYGVASIPSNTGESVSAGVMDRFMCFDNDYSDEEKAAITTFFDYFYDDARYTEWVDMEGFLPATKTGGEALAAANEDMASWIDILDSCKFYPTAKAEWADVKQGVINVEQNALLGGDVQELLDDLQSEIAG</sequence>
<dbReference type="PANTHER" id="PTHR43649:SF30">
    <property type="entry name" value="ABC TRANSPORTER SUBSTRATE-BINDING PROTEIN"/>
    <property type="match status" value="1"/>
</dbReference>
<dbReference type="SUPFAM" id="SSF53850">
    <property type="entry name" value="Periplasmic binding protein-like II"/>
    <property type="match status" value="1"/>
</dbReference>
<gene>
    <name evidence="2" type="ORF">AAAX94_19905</name>
</gene>